<evidence type="ECO:0000313" key="1">
    <source>
        <dbReference type="EMBL" id="SUE13339.1"/>
    </source>
</evidence>
<organism evidence="1 2">
    <name type="scientific">Rhodococcus gordoniae</name>
    <dbReference type="NCBI Taxonomy" id="223392"/>
    <lineage>
        <taxon>Bacteria</taxon>
        <taxon>Bacillati</taxon>
        <taxon>Actinomycetota</taxon>
        <taxon>Actinomycetes</taxon>
        <taxon>Mycobacteriales</taxon>
        <taxon>Nocardiaceae</taxon>
        <taxon>Rhodococcus</taxon>
    </lineage>
</organism>
<dbReference type="EMBL" id="UGVI01000001">
    <property type="protein sequence ID" value="SUE13339.1"/>
    <property type="molecule type" value="Genomic_DNA"/>
</dbReference>
<dbReference type="AlphaFoldDB" id="A0A379LTI5"/>
<proteinExistence type="predicted"/>
<name>A0A379LTI5_9NOCA</name>
<dbReference type="RefSeq" id="WP_064063632.1">
    <property type="nucleotide sequence ID" value="NZ_LPZN01000016.1"/>
</dbReference>
<evidence type="ECO:0000313" key="2">
    <source>
        <dbReference type="Proteomes" id="UP000254569"/>
    </source>
</evidence>
<dbReference type="OrthoDB" id="188354at2"/>
<gene>
    <name evidence="1" type="ORF">NCTC13296_00147</name>
</gene>
<protein>
    <submittedName>
        <fullName evidence="1">Protein of uncharacterized function (DUF2398)</fullName>
    </submittedName>
</protein>
<dbReference type="InterPro" id="IPR013494">
    <property type="entry name" value="CHP02678"/>
</dbReference>
<sequence>MSTSHPGAASLDASGRRDAARALLQQPIVTAAGDRETFDLVRRHAPPLKSMFADRLGYRLVVEPTFVRLLKAPLEPMAPHRALRHADGTEFGAITYACLALVCAALLEPGAGDRVSVCSLLEQVRADARENGIVFGDPVSEERNFAAVLRILEEWGVITESDRVDEENGDVPHLRIHRDLLPHLLDVPLHEMPGPAAALTRHEHEPAGRRLYRRLVEDPFVARDELDDESAAILARDRHELARMLEEDFGLVLEVRAEGAIAYDPAGVLTDDAFPGSGTLRHACLLLVSELVGRFGDRAAATLHIDAQTLDSTLGELAASHSRTWKSTYVRDLALLRRDVVALLTRLGLARPHEDGLELTAPSARYRPVSAESHCR</sequence>
<reference evidence="1 2" key="1">
    <citation type="submission" date="2018-06" db="EMBL/GenBank/DDBJ databases">
        <authorList>
            <consortium name="Pathogen Informatics"/>
            <person name="Doyle S."/>
        </authorList>
    </citation>
    <scope>NUCLEOTIDE SEQUENCE [LARGE SCALE GENOMIC DNA]</scope>
    <source>
        <strain evidence="1 2">NCTC13296</strain>
    </source>
</reference>
<dbReference type="Proteomes" id="UP000254569">
    <property type="component" value="Unassembled WGS sequence"/>
</dbReference>
<accession>A0A379LTI5</accession>
<dbReference type="Pfam" id="PF09661">
    <property type="entry name" value="DUF2398"/>
    <property type="match status" value="1"/>
</dbReference>
<keyword evidence="2" id="KW-1185">Reference proteome</keyword>